<sequence>MLTPYLLERSTGKQYFVNGCIPSEETPQKLTDVLPTTTQLPPVVDLRRYMSVVEDQGKIGSCTANTLVAAYEYLANRKNGSYIDFSRLFLYYNARKRDNIQGDKGSSIATSITVMQQQGVCKEATWPYQPHLVNVEPSAQAYQEARNFLLKDARQLPIDLYTMKNFLASGYPFAFGIKLFNSFQQASKSGWVTMPSPNSEEGLQVHGHHAMLCVGYSDKHQVFIVRNSWSERWGHGGYCYIPYSYLANPQYSFDLWAICDASLDTTPTTLFSMSSDLALDSWVTDEDSIVQPFTENEYDYEFQYLEDV</sequence>
<dbReference type="RefSeq" id="WP_127081259.1">
    <property type="nucleotide sequence ID" value="NZ_RSCL01000006.1"/>
</dbReference>
<dbReference type="Pfam" id="PF00112">
    <property type="entry name" value="Peptidase_C1"/>
    <property type="match status" value="1"/>
</dbReference>
<protein>
    <recommendedName>
        <fullName evidence="2">Peptidase C1A papain C-terminal domain-containing protein</fullName>
    </recommendedName>
</protein>
<keyword evidence="4" id="KW-1185">Reference proteome</keyword>
<dbReference type="InterPro" id="IPR013128">
    <property type="entry name" value="Peptidase_C1A"/>
</dbReference>
<dbReference type="PANTHER" id="PTHR12411">
    <property type="entry name" value="CYSTEINE PROTEASE FAMILY C1-RELATED"/>
    <property type="match status" value="1"/>
</dbReference>
<dbReference type="SUPFAM" id="SSF54001">
    <property type="entry name" value="Cysteine proteinases"/>
    <property type="match status" value="1"/>
</dbReference>
<feature type="domain" description="Peptidase C1A papain C-terminal" evidence="2">
    <location>
        <begin position="40"/>
        <end position="250"/>
    </location>
</feature>
<reference evidence="3" key="2">
    <citation type="journal article" date="2019" name="Genome Biol. Evol.">
        <title>Day and night: Metabolic profiles and evolutionary relationships of six axenic non-marine cyanobacteria.</title>
        <authorList>
            <person name="Will S.E."/>
            <person name="Henke P."/>
            <person name="Boedeker C."/>
            <person name="Huang S."/>
            <person name="Brinkmann H."/>
            <person name="Rohde M."/>
            <person name="Jarek M."/>
            <person name="Friedl T."/>
            <person name="Seufert S."/>
            <person name="Schumacher M."/>
            <person name="Overmann J."/>
            <person name="Neumann-Schaal M."/>
            <person name="Petersen J."/>
        </authorList>
    </citation>
    <scope>NUCLEOTIDE SEQUENCE [LARGE SCALE GENOMIC DNA]</scope>
    <source>
        <strain evidence="3">PCC 7102</strain>
    </source>
</reference>
<comment type="similarity">
    <text evidence="1">Belongs to the peptidase C1 family.</text>
</comment>
<dbReference type="CDD" id="cd02619">
    <property type="entry name" value="Peptidase_C1"/>
    <property type="match status" value="1"/>
</dbReference>
<dbReference type="GO" id="GO:0008234">
    <property type="term" value="F:cysteine-type peptidase activity"/>
    <property type="evidence" value="ECO:0007669"/>
    <property type="project" value="InterPro"/>
</dbReference>
<dbReference type="EMBL" id="RSCL01000006">
    <property type="protein sequence ID" value="RUT06446.1"/>
    <property type="molecule type" value="Genomic_DNA"/>
</dbReference>
<dbReference type="OrthoDB" id="3648721at2"/>
<dbReference type="AlphaFoldDB" id="A0A3S1DAB6"/>
<accession>A0A3S1DAB6</accession>
<evidence type="ECO:0000313" key="3">
    <source>
        <dbReference type="EMBL" id="RUT06446.1"/>
    </source>
</evidence>
<comment type="caution">
    <text evidence="3">The sequence shown here is derived from an EMBL/GenBank/DDBJ whole genome shotgun (WGS) entry which is preliminary data.</text>
</comment>
<dbReference type="Proteomes" id="UP000271624">
    <property type="component" value="Unassembled WGS sequence"/>
</dbReference>
<name>A0A3S1DAB6_9CYAN</name>
<reference evidence="3" key="1">
    <citation type="submission" date="2018-12" db="EMBL/GenBank/DDBJ databases">
        <authorList>
            <person name="Will S."/>
            <person name="Neumann-Schaal M."/>
            <person name="Henke P."/>
        </authorList>
    </citation>
    <scope>NUCLEOTIDE SEQUENCE</scope>
    <source>
        <strain evidence="3">PCC 7102</strain>
    </source>
</reference>
<dbReference type="GO" id="GO:0006508">
    <property type="term" value="P:proteolysis"/>
    <property type="evidence" value="ECO:0007669"/>
    <property type="project" value="InterPro"/>
</dbReference>
<dbReference type="SMART" id="SM00645">
    <property type="entry name" value="Pept_C1"/>
    <property type="match status" value="1"/>
</dbReference>
<proteinExistence type="inferred from homology"/>
<dbReference type="InterPro" id="IPR038765">
    <property type="entry name" value="Papain-like_cys_pep_sf"/>
</dbReference>
<evidence type="ECO:0000256" key="1">
    <source>
        <dbReference type="ARBA" id="ARBA00008455"/>
    </source>
</evidence>
<evidence type="ECO:0000313" key="4">
    <source>
        <dbReference type="Proteomes" id="UP000271624"/>
    </source>
</evidence>
<dbReference type="Gene3D" id="3.90.70.10">
    <property type="entry name" value="Cysteine proteinases"/>
    <property type="match status" value="1"/>
</dbReference>
<organism evidence="3 4">
    <name type="scientific">Dulcicalothrix desertica PCC 7102</name>
    <dbReference type="NCBI Taxonomy" id="232991"/>
    <lineage>
        <taxon>Bacteria</taxon>
        <taxon>Bacillati</taxon>
        <taxon>Cyanobacteriota</taxon>
        <taxon>Cyanophyceae</taxon>
        <taxon>Nostocales</taxon>
        <taxon>Calotrichaceae</taxon>
        <taxon>Dulcicalothrix</taxon>
    </lineage>
</organism>
<gene>
    <name evidence="3" type="ORF">DSM106972_027030</name>
</gene>
<dbReference type="InterPro" id="IPR000668">
    <property type="entry name" value="Peptidase_C1A_C"/>
</dbReference>
<evidence type="ECO:0000259" key="2">
    <source>
        <dbReference type="SMART" id="SM00645"/>
    </source>
</evidence>